<feature type="non-terminal residue" evidence="1">
    <location>
        <position position="1"/>
    </location>
</feature>
<protein>
    <submittedName>
        <fullName evidence="1">Uncharacterized protein</fullName>
    </submittedName>
</protein>
<comment type="caution">
    <text evidence="1">The sequence shown here is derived from an EMBL/GenBank/DDBJ whole genome shotgun (WGS) entry which is preliminary data.</text>
</comment>
<name>X1T3J7_9ZZZZ</name>
<accession>X1T3J7</accession>
<feature type="non-terminal residue" evidence="1">
    <location>
        <position position="48"/>
    </location>
</feature>
<dbReference type="AlphaFoldDB" id="X1T3J7"/>
<evidence type="ECO:0000313" key="1">
    <source>
        <dbReference type="EMBL" id="GAI74594.1"/>
    </source>
</evidence>
<reference evidence="1" key="1">
    <citation type="journal article" date="2014" name="Front. Microbiol.">
        <title>High frequency of phylogenetically diverse reductive dehalogenase-homologous genes in deep subseafloor sedimentary metagenomes.</title>
        <authorList>
            <person name="Kawai M."/>
            <person name="Futagami T."/>
            <person name="Toyoda A."/>
            <person name="Takaki Y."/>
            <person name="Nishi S."/>
            <person name="Hori S."/>
            <person name="Arai W."/>
            <person name="Tsubouchi T."/>
            <person name="Morono Y."/>
            <person name="Uchiyama I."/>
            <person name="Ito T."/>
            <person name="Fujiyama A."/>
            <person name="Inagaki F."/>
            <person name="Takami H."/>
        </authorList>
    </citation>
    <scope>NUCLEOTIDE SEQUENCE</scope>
    <source>
        <strain evidence="1">Expedition CK06-06</strain>
    </source>
</reference>
<dbReference type="EMBL" id="BARW01014316">
    <property type="protein sequence ID" value="GAI74594.1"/>
    <property type="molecule type" value="Genomic_DNA"/>
</dbReference>
<gene>
    <name evidence="1" type="ORF">S12H4_25476</name>
</gene>
<proteinExistence type="predicted"/>
<organism evidence="1">
    <name type="scientific">marine sediment metagenome</name>
    <dbReference type="NCBI Taxonomy" id="412755"/>
    <lineage>
        <taxon>unclassified sequences</taxon>
        <taxon>metagenomes</taxon>
        <taxon>ecological metagenomes</taxon>
    </lineage>
</organism>
<sequence>LWIQNSPVTNEGLANLTPLKSLRKLGLHNGRNDKNMEITGSGLAYLKG</sequence>